<dbReference type="InterPro" id="IPR041664">
    <property type="entry name" value="AAA_16"/>
</dbReference>
<dbReference type="GO" id="GO:0006270">
    <property type="term" value="P:DNA replication initiation"/>
    <property type="evidence" value="ECO:0007669"/>
    <property type="project" value="TreeGrafter"/>
</dbReference>
<feature type="compositionally biased region" description="Basic residues" evidence="6">
    <location>
        <begin position="155"/>
        <end position="168"/>
    </location>
</feature>
<dbReference type="PANTHER" id="PTHR12087">
    <property type="entry name" value="ORIGIN RECOGNITION COMPLEX SUBUNIT 4"/>
    <property type="match status" value="1"/>
</dbReference>
<feature type="compositionally biased region" description="Acidic residues" evidence="6">
    <location>
        <begin position="308"/>
        <end position="318"/>
    </location>
</feature>
<feature type="compositionally biased region" description="Basic and acidic residues" evidence="6">
    <location>
        <begin position="171"/>
        <end position="181"/>
    </location>
</feature>
<dbReference type="AlphaFoldDB" id="A0A1U7LVL5"/>
<evidence type="ECO:0000313" key="10">
    <source>
        <dbReference type="Proteomes" id="UP000186594"/>
    </source>
</evidence>
<protein>
    <submittedName>
        <fullName evidence="9">Origin recognition complex subunit 4</fullName>
    </submittedName>
</protein>
<name>A0A1U7LVL5_NEOID</name>
<feature type="region of interest" description="Disordered" evidence="6">
    <location>
        <begin position="1"/>
        <end position="409"/>
    </location>
</feature>
<reference evidence="9 10" key="1">
    <citation type="submission" date="2016-04" db="EMBL/GenBank/DDBJ databases">
        <title>Evolutionary innovation and constraint leading to complex multicellularity in the Ascomycota.</title>
        <authorList>
            <person name="Cisse O."/>
            <person name="Nguyen A."/>
            <person name="Hewitt D.A."/>
            <person name="Jedd G."/>
            <person name="Stajich J.E."/>
        </authorList>
    </citation>
    <scope>NUCLEOTIDE SEQUENCE [LARGE SCALE GENOMIC DNA]</scope>
    <source>
        <strain evidence="9 10">DAH-3</strain>
    </source>
</reference>
<evidence type="ECO:0000256" key="1">
    <source>
        <dbReference type="ARBA" id="ARBA00004123"/>
    </source>
</evidence>
<accession>A0A1U7LVL5</accession>
<evidence type="ECO:0000256" key="3">
    <source>
        <dbReference type="ARBA" id="ARBA00022705"/>
    </source>
</evidence>
<evidence type="ECO:0000259" key="8">
    <source>
        <dbReference type="Pfam" id="PF14629"/>
    </source>
</evidence>
<keyword evidence="4" id="KW-0238">DNA-binding</keyword>
<feature type="compositionally biased region" description="Low complexity" evidence="6">
    <location>
        <begin position="91"/>
        <end position="104"/>
    </location>
</feature>
<evidence type="ECO:0000259" key="7">
    <source>
        <dbReference type="Pfam" id="PF13191"/>
    </source>
</evidence>
<evidence type="ECO:0000256" key="6">
    <source>
        <dbReference type="SAM" id="MobiDB-lite"/>
    </source>
</evidence>
<feature type="domain" description="Orc1-like AAA ATPase" evidence="7">
    <location>
        <begin position="449"/>
        <end position="615"/>
    </location>
</feature>
<feature type="compositionally biased region" description="Basic residues" evidence="6">
    <location>
        <begin position="249"/>
        <end position="260"/>
    </location>
</feature>
<dbReference type="OrthoDB" id="343623at2759"/>
<keyword evidence="5" id="KW-0539">Nucleus</keyword>
<dbReference type="InterPro" id="IPR027417">
    <property type="entry name" value="P-loop_NTPase"/>
</dbReference>
<dbReference type="Pfam" id="PF13191">
    <property type="entry name" value="AAA_16"/>
    <property type="match status" value="1"/>
</dbReference>
<dbReference type="FunFam" id="3.40.50.300:FF:001499">
    <property type="entry name" value="Origin recognition complex subunit 4, putative"/>
    <property type="match status" value="1"/>
</dbReference>
<evidence type="ECO:0000256" key="4">
    <source>
        <dbReference type="ARBA" id="ARBA00023125"/>
    </source>
</evidence>
<feature type="compositionally biased region" description="Basic residues" evidence="6">
    <location>
        <begin position="228"/>
        <end position="237"/>
    </location>
</feature>
<dbReference type="Pfam" id="PF14629">
    <property type="entry name" value="ORC4_C"/>
    <property type="match status" value="1"/>
</dbReference>
<feature type="compositionally biased region" description="Polar residues" evidence="6">
    <location>
        <begin position="51"/>
        <end position="60"/>
    </location>
</feature>
<evidence type="ECO:0000313" key="9">
    <source>
        <dbReference type="EMBL" id="OLL26684.1"/>
    </source>
</evidence>
<dbReference type="Gene3D" id="3.40.50.300">
    <property type="entry name" value="P-loop containing nucleotide triphosphate hydrolases"/>
    <property type="match status" value="1"/>
</dbReference>
<feature type="compositionally biased region" description="Acidic residues" evidence="6">
    <location>
        <begin position="392"/>
        <end position="405"/>
    </location>
</feature>
<sequence>MKNNPLKRPRDSPEEDRISKRARKQTRVKDVSIPREENEYDSAYWDPESVALSSQPSQSFHTKKSNRKEGSTVAAALHPSTPKRQYHKTPSKSSSKHPSNTQSKEQVKSTRPVNTPKDIQLPVHHQLSISSKKTPGSGRSLRSQGPPPDTEIKKSSKRVHSSKKRVGHNRVGSEKKAETIKKVSQRKKTTTENAKLSSSKSPTEFESPEEETLQAEKSDSSITEQPGRKKYGRKPSAKTKSIASSPVRSRAKTLPRRKPVKSNSQVKDGESSDQEPLNLGNAKHVVITNPPSSTFRKGLLSLKKPDNDDFEADGELEETGSSGQKPRRSVPSKSESIISSSPVKFGKRYSIPKDEVEEVSQTDSDKSNPLDECELNELSVNIDPSANPFHETDEEEEPQTSDGIDEQGKEMGNVSQMSLATDGILPEEFFTRIQNHILGKLMGRIPIPLIGQDGYYKKIYDLLQQTVVSGESNSCIIHGPRSVGKSSIVNAAIRNLRTAYHDAFMVVRLSGYAQTDDRLALKEIARQLANEMDIESQSKELKSYSDMLTALLGTLSHPDELGITQDDEETIGRATISSSVIFILDEFDQFVHHPRQTLLYNLFDIAQNKKAPIAVLGLTCRYDIADSLEKRVKSRFSHRSYQISLPESFGTFEEICKASLFISFEESGDFDQNVLTGEEVGILQQWNHHIDLLFLNLGFRDMVEQIFCESKDVRAFHLTCLLPIKRLTTVESIPSAQSFRGNALVLPTSRSYLLKGLTLLELALLISAAQVDARDSETVNFNMAYEEYRVILKKAEVSAASAGSTASSGAIRIVDRVTAMNSWDILGRKGLMVTASGGAFGGGLARECRMWCLEVGLGELQGFVEESSSKLPSIVKRWVKS</sequence>
<feature type="compositionally biased region" description="Polar residues" evidence="6">
    <location>
        <begin position="238"/>
        <end position="247"/>
    </location>
</feature>
<dbReference type="Proteomes" id="UP000186594">
    <property type="component" value="Unassembled WGS sequence"/>
</dbReference>
<organism evidence="9 10">
    <name type="scientific">Neolecta irregularis (strain DAH-3)</name>
    <dbReference type="NCBI Taxonomy" id="1198029"/>
    <lineage>
        <taxon>Eukaryota</taxon>
        <taxon>Fungi</taxon>
        <taxon>Dikarya</taxon>
        <taxon>Ascomycota</taxon>
        <taxon>Taphrinomycotina</taxon>
        <taxon>Neolectales</taxon>
        <taxon>Neolectaceae</taxon>
        <taxon>Neolecta</taxon>
    </lineage>
</organism>
<evidence type="ECO:0000256" key="5">
    <source>
        <dbReference type="ARBA" id="ARBA00023242"/>
    </source>
</evidence>
<feature type="domain" description="Origin recognition complex subunit 4 C-terminal" evidence="8">
    <location>
        <begin position="654"/>
        <end position="863"/>
    </location>
</feature>
<dbReference type="PANTHER" id="PTHR12087:SF0">
    <property type="entry name" value="ORIGIN RECOGNITION COMPLEX SUBUNIT 4"/>
    <property type="match status" value="1"/>
</dbReference>
<dbReference type="GO" id="GO:0005664">
    <property type="term" value="C:nuclear origin of replication recognition complex"/>
    <property type="evidence" value="ECO:0007669"/>
    <property type="project" value="TreeGrafter"/>
</dbReference>
<comment type="caution">
    <text evidence="9">The sequence shown here is derived from an EMBL/GenBank/DDBJ whole genome shotgun (WGS) entry which is preliminary data.</text>
</comment>
<evidence type="ECO:0000256" key="2">
    <source>
        <dbReference type="ARBA" id="ARBA00005334"/>
    </source>
</evidence>
<dbReference type="SUPFAM" id="SSF52540">
    <property type="entry name" value="P-loop containing nucleoside triphosphate hydrolases"/>
    <property type="match status" value="1"/>
</dbReference>
<feature type="compositionally biased region" description="Basic and acidic residues" evidence="6">
    <location>
        <begin position="27"/>
        <end position="37"/>
    </location>
</feature>
<keyword evidence="10" id="KW-1185">Reference proteome</keyword>
<comment type="subcellular location">
    <subcellularLocation>
        <location evidence="1">Nucleus</location>
    </subcellularLocation>
</comment>
<keyword evidence="3" id="KW-0235">DNA replication</keyword>
<dbReference type="GO" id="GO:0003688">
    <property type="term" value="F:DNA replication origin binding"/>
    <property type="evidence" value="ECO:0007669"/>
    <property type="project" value="TreeGrafter"/>
</dbReference>
<dbReference type="STRING" id="1198029.A0A1U7LVL5"/>
<feature type="compositionally biased region" description="Basic and acidic residues" evidence="6">
    <location>
        <begin position="8"/>
        <end position="19"/>
    </location>
</feature>
<comment type="similarity">
    <text evidence="2">Belongs to the ORC4 family.</text>
</comment>
<dbReference type="EMBL" id="LXFE01000153">
    <property type="protein sequence ID" value="OLL26684.1"/>
    <property type="molecule type" value="Genomic_DNA"/>
</dbReference>
<gene>
    <name evidence="9" type="ORF">NEOLI_002503</name>
</gene>
<feature type="compositionally biased region" description="Low complexity" evidence="6">
    <location>
        <begin position="331"/>
        <end position="344"/>
    </location>
</feature>
<dbReference type="InterPro" id="IPR016527">
    <property type="entry name" value="ORC4"/>
</dbReference>
<dbReference type="InterPro" id="IPR032705">
    <property type="entry name" value="ORC4_C"/>
</dbReference>
<proteinExistence type="inferred from homology"/>